<keyword evidence="2" id="KW-1185">Reference proteome</keyword>
<comment type="caution">
    <text evidence="1">The sequence shown here is derived from an EMBL/GenBank/DDBJ whole genome shotgun (WGS) entry which is preliminary data.</text>
</comment>
<dbReference type="AlphaFoldDB" id="A0A7J8E9A9"/>
<protein>
    <submittedName>
        <fullName evidence="1">Uncharacterized protein</fullName>
    </submittedName>
</protein>
<dbReference type="EMBL" id="JACASE010000010">
    <property type="protein sequence ID" value="KAF6431752.1"/>
    <property type="molecule type" value="Genomic_DNA"/>
</dbReference>
<accession>A0A7J8E9A9</accession>
<evidence type="ECO:0000313" key="1">
    <source>
        <dbReference type="EMBL" id="KAF6431752.1"/>
    </source>
</evidence>
<proteinExistence type="predicted"/>
<reference evidence="1 2" key="1">
    <citation type="journal article" date="2020" name="Nature">
        <title>Six reference-quality genomes reveal evolution of bat adaptations.</title>
        <authorList>
            <person name="Jebb D."/>
            <person name="Huang Z."/>
            <person name="Pippel M."/>
            <person name="Hughes G.M."/>
            <person name="Lavrichenko K."/>
            <person name="Devanna P."/>
            <person name="Winkler S."/>
            <person name="Jermiin L.S."/>
            <person name="Skirmuntt E.C."/>
            <person name="Katzourakis A."/>
            <person name="Burkitt-Gray L."/>
            <person name="Ray D.A."/>
            <person name="Sullivan K.A.M."/>
            <person name="Roscito J.G."/>
            <person name="Kirilenko B.M."/>
            <person name="Davalos L.M."/>
            <person name="Corthals A.P."/>
            <person name="Power M.L."/>
            <person name="Jones G."/>
            <person name="Ransome R.D."/>
            <person name="Dechmann D.K.N."/>
            <person name="Locatelli A.G."/>
            <person name="Puechmaille S.J."/>
            <person name="Fedrigo O."/>
            <person name="Jarvis E.D."/>
            <person name="Hiller M."/>
            <person name="Vernes S.C."/>
            <person name="Myers E.W."/>
            <person name="Teeling E.C."/>
        </authorList>
    </citation>
    <scope>NUCLEOTIDE SEQUENCE [LARGE SCALE GENOMIC DNA]</scope>
    <source>
        <strain evidence="1">MRouAeg1</strain>
        <tissue evidence="1">Muscle</tissue>
    </source>
</reference>
<sequence>MWGSKETRGVYFLIIKKTNWVETHITKFTIFAIFKRAGHWHKAHSRCATPLPPSSPRILFFLQNQNSVPVDLGPEQLEGWWRPPFSCVYHCHSAFDDRPFGLTTLSVQCLFLPHVITVVSWHQTWWLTGDSHLQTAHGDFIFRIFPMPTPGCHCF</sequence>
<organism evidence="1 2">
    <name type="scientific">Rousettus aegyptiacus</name>
    <name type="common">Egyptian fruit bat</name>
    <name type="synonym">Pteropus aegyptiacus</name>
    <dbReference type="NCBI Taxonomy" id="9407"/>
    <lineage>
        <taxon>Eukaryota</taxon>
        <taxon>Metazoa</taxon>
        <taxon>Chordata</taxon>
        <taxon>Craniata</taxon>
        <taxon>Vertebrata</taxon>
        <taxon>Euteleostomi</taxon>
        <taxon>Mammalia</taxon>
        <taxon>Eutheria</taxon>
        <taxon>Laurasiatheria</taxon>
        <taxon>Chiroptera</taxon>
        <taxon>Yinpterochiroptera</taxon>
        <taxon>Pteropodoidea</taxon>
        <taxon>Pteropodidae</taxon>
        <taxon>Rousettinae</taxon>
        <taxon>Rousettus</taxon>
    </lineage>
</organism>
<dbReference type="Proteomes" id="UP000593571">
    <property type="component" value="Unassembled WGS sequence"/>
</dbReference>
<gene>
    <name evidence="1" type="ORF">HJG63_008229</name>
</gene>
<evidence type="ECO:0000313" key="2">
    <source>
        <dbReference type="Proteomes" id="UP000593571"/>
    </source>
</evidence>
<name>A0A7J8E9A9_ROUAE</name>